<sequence length="487" mass="56518">MSLLVPSTTRKLHQAAEQEIKQLKSWQTSQPLDDCWNLLEAGDTKDSAGQQPLIPAPSLFKSLTIPTTTSISKDEYPLPTPTQCAVHLELLEVFLALRYKIVNSTALDTTFGVKGSSTRTVWRKIFDIDLRKSVYKKAIIRDDRFQDWRREKWDFYLRIAVERFDIWIKAVDRVVQEQKEEGEKVSLPCLPPLDVLMFWHAFLLNPDDFDTFCSDHKLRIIRHVEFPWTWTYELPRSSLEWTKHDCQIEPDLFQYLIEIGVTPSSPIAQTLSRFGDPKDQQVGSLWTTLKQMILGERDNRFMKNLLQIQMGMQIPARLALTENVKRQASFVDKMHSHLWISSPAISGTLRRAIDRYSKFLKLFQLYPGKMLVPTLDIDLIWHTHQCSAVLYEESVRAMTGRYINHNDKIGKKELGHGADETQDLFRTRFGEEYEMITTALEKLDEDGADLLTGDGLDMSDLAEKVGRYLAYYRAKELDRRVDLRINI</sequence>
<proteinExistence type="predicted"/>
<organism evidence="1 2">
    <name type="scientific">Talaromyces stipitatus (strain ATCC 10500 / CBS 375.48 / QM 6759 / NRRL 1006)</name>
    <name type="common">Penicillium stipitatum</name>
    <dbReference type="NCBI Taxonomy" id="441959"/>
    <lineage>
        <taxon>Eukaryota</taxon>
        <taxon>Fungi</taxon>
        <taxon>Dikarya</taxon>
        <taxon>Ascomycota</taxon>
        <taxon>Pezizomycotina</taxon>
        <taxon>Eurotiomycetes</taxon>
        <taxon>Eurotiomycetidae</taxon>
        <taxon>Eurotiales</taxon>
        <taxon>Trichocomaceae</taxon>
        <taxon>Talaromyces</taxon>
        <taxon>Talaromyces sect. Talaromyces</taxon>
    </lineage>
</organism>
<dbReference type="VEuPathDB" id="FungiDB:TSTA_091880"/>
<dbReference type="HOGENOM" id="CLU_025077_0_1_1"/>
<keyword evidence="2" id="KW-1185">Reference proteome</keyword>
<gene>
    <name evidence="1" type="ORF">TSTA_091880</name>
</gene>
<dbReference type="InterPro" id="IPR009836">
    <property type="entry name" value="GRDP-like"/>
</dbReference>
<dbReference type="OrthoDB" id="2684236at2759"/>
<reference evidence="2" key="1">
    <citation type="journal article" date="2015" name="Genome Announc.">
        <title>Genome sequence of the AIDS-associated pathogen Penicillium marneffei (ATCC18224) and its near taxonomic relative Talaromyces stipitatus (ATCC10500).</title>
        <authorList>
            <person name="Nierman W.C."/>
            <person name="Fedorova-Abrams N.D."/>
            <person name="Andrianopoulos A."/>
        </authorList>
    </citation>
    <scope>NUCLEOTIDE SEQUENCE [LARGE SCALE GENOMIC DNA]</scope>
    <source>
        <strain evidence="2">ATCC 10500 / CBS 375.48 / QM 6759 / NRRL 1006</strain>
    </source>
</reference>
<dbReference type="Proteomes" id="UP000001745">
    <property type="component" value="Unassembled WGS sequence"/>
</dbReference>
<accession>B8M2N6</accession>
<dbReference type="RefSeq" id="XP_002478910.1">
    <property type="nucleotide sequence ID" value="XM_002478865.1"/>
</dbReference>
<dbReference type="PANTHER" id="PTHR34365:SF7">
    <property type="entry name" value="GLYCINE-RICH DOMAIN-CONTAINING PROTEIN 1"/>
    <property type="match status" value="1"/>
</dbReference>
<dbReference type="AlphaFoldDB" id="B8M2N6"/>
<dbReference type="eggNOG" id="ENOG502RYJ5">
    <property type="taxonomic scope" value="Eukaryota"/>
</dbReference>
<dbReference type="PhylomeDB" id="B8M2N6"/>
<evidence type="ECO:0000313" key="1">
    <source>
        <dbReference type="EMBL" id="EED21947.1"/>
    </source>
</evidence>
<dbReference type="InParanoid" id="B8M2N6"/>
<dbReference type="Pfam" id="PF07173">
    <property type="entry name" value="GRDP-like"/>
    <property type="match status" value="1"/>
</dbReference>
<protein>
    <submittedName>
        <fullName evidence="1">Uncharacterized protein</fullName>
    </submittedName>
</protein>
<dbReference type="GeneID" id="8098574"/>
<dbReference type="STRING" id="441959.B8M2N6"/>
<dbReference type="EMBL" id="EQ962653">
    <property type="protein sequence ID" value="EED21947.1"/>
    <property type="molecule type" value="Genomic_DNA"/>
</dbReference>
<dbReference type="OMA" id="DLVWHTS"/>
<dbReference type="PANTHER" id="PTHR34365">
    <property type="entry name" value="ENOLASE (DUF1399)"/>
    <property type="match status" value="1"/>
</dbReference>
<evidence type="ECO:0000313" key="2">
    <source>
        <dbReference type="Proteomes" id="UP000001745"/>
    </source>
</evidence>
<name>B8M2N6_TALSN</name>